<comment type="caution">
    <text evidence="1">The sequence shown here is derived from an EMBL/GenBank/DDBJ whole genome shotgun (WGS) entry which is preliminary data.</text>
</comment>
<sequence>MTEKELLARITQLAQRDDLPDYSPGRVGVLVFESLIRDWDTLSPTSRNELQVALGMLARALSAEARAERVTADILERLRPKR</sequence>
<evidence type="ECO:0000313" key="1">
    <source>
        <dbReference type="EMBL" id="TRX76815.1"/>
    </source>
</evidence>
<proteinExistence type="predicted"/>
<evidence type="ECO:0000313" key="2">
    <source>
        <dbReference type="Proteomes" id="UP000315235"/>
    </source>
</evidence>
<keyword evidence="2" id="KW-1185">Reference proteome</keyword>
<dbReference type="Proteomes" id="UP000315235">
    <property type="component" value="Unassembled WGS sequence"/>
</dbReference>
<gene>
    <name evidence="1" type="ORF">FM069_02000</name>
</gene>
<dbReference type="RefSeq" id="WP_143486582.1">
    <property type="nucleotide sequence ID" value="NZ_VJOY01000001.1"/>
</dbReference>
<protein>
    <submittedName>
        <fullName evidence="1">Uncharacterized protein</fullName>
    </submittedName>
</protein>
<dbReference type="EMBL" id="VJOY01000001">
    <property type="protein sequence ID" value="TRX76815.1"/>
    <property type="molecule type" value="Genomic_DNA"/>
</dbReference>
<name>A0A553H4X1_9PSED</name>
<reference evidence="1 2" key="1">
    <citation type="submission" date="2019-07" db="EMBL/GenBank/DDBJ databases">
        <title>Pseudomonas mangiferae sp. nov., isolated from bark of mango tree in Thailand.</title>
        <authorList>
            <person name="Srisuk N."/>
            <person name="Anurat P."/>
        </authorList>
    </citation>
    <scope>NUCLEOTIDE SEQUENCE [LARGE SCALE GENOMIC DNA]</scope>
    <source>
        <strain evidence="1 2">DMKU_BBB3-04</strain>
    </source>
</reference>
<dbReference type="AlphaFoldDB" id="A0A553H4X1"/>
<dbReference type="OrthoDB" id="7027058at2"/>
<organism evidence="1 2">
    <name type="scientific">Pseudomonas mangiferae</name>
    <dbReference type="NCBI Taxonomy" id="2593654"/>
    <lineage>
        <taxon>Bacteria</taxon>
        <taxon>Pseudomonadati</taxon>
        <taxon>Pseudomonadota</taxon>
        <taxon>Gammaproteobacteria</taxon>
        <taxon>Pseudomonadales</taxon>
        <taxon>Pseudomonadaceae</taxon>
        <taxon>Pseudomonas</taxon>
    </lineage>
</organism>
<accession>A0A553H4X1</accession>